<keyword evidence="11" id="KW-0472">Membrane</keyword>
<dbReference type="CDD" id="cd16917">
    <property type="entry name" value="HATPase_UhpB-NarQ-NarX-like"/>
    <property type="match status" value="1"/>
</dbReference>
<evidence type="ECO:0000256" key="6">
    <source>
        <dbReference type="ARBA" id="ARBA00022777"/>
    </source>
</evidence>
<evidence type="ECO:0000313" key="13">
    <source>
        <dbReference type="EMBL" id="TDE04200.1"/>
    </source>
</evidence>
<evidence type="ECO:0000256" key="2">
    <source>
        <dbReference type="ARBA" id="ARBA00012438"/>
    </source>
</evidence>
<dbReference type="PROSITE" id="PS50293">
    <property type="entry name" value="TPR_REGION"/>
    <property type="match status" value="1"/>
</dbReference>
<dbReference type="InterPro" id="IPR005467">
    <property type="entry name" value="His_kinase_dom"/>
</dbReference>
<dbReference type="Pfam" id="PF00515">
    <property type="entry name" value="TPR_1"/>
    <property type="match status" value="1"/>
</dbReference>
<dbReference type="InterPro" id="IPR019734">
    <property type="entry name" value="TPR_rpt"/>
</dbReference>
<dbReference type="Gene3D" id="1.25.40.10">
    <property type="entry name" value="Tetratricopeptide repeat domain"/>
    <property type="match status" value="3"/>
</dbReference>
<keyword evidence="14" id="KW-1185">Reference proteome</keyword>
<dbReference type="Pfam" id="PF07730">
    <property type="entry name" value="HisKA_3"/>
    <property type="match status" value="1"/>
</dbReference>
<dbReference type="EMBL" id="SMFN01000009">
    <property type="protein sequence ID" value="TDE04200.1"/>
    <property type="molecule type" value="Genomic_DNA"/>
</dbReference>
<dbReference type="GO" id="GO:0046983">
    <property type="term" value="F:protein dimerization activity"/>
    <property type="evidence" value="ECO:0007669"/>
    <property type="project" value="InterPro"/>
</dbReference>
<dbReference type="InterPro" id="IPR003594">
    <property type="entry name" value="HATPase_dom"/>
</dbReference>
<evidence type="ECO:0000313" key="14">
    <source>
        <dbReference type="Proteomes" id="UP000294644"/>
    </source>
</evidence>
<keyword evidence="4" id="KW-0808">Transferase</keyword>
<proteinExistence type="predicted"/>
<protein>
    <recommendedName>
        <fullName evidence="2">histidine kinase</fullName>
        <ecNumber evidence="2">2.7.13.3</ecNumber>
    </recommendedName>
</protein>
<dbReference type="PROSITE" id="PS51257">
    <property type="entry name" value="PROKAR_LIPOPROTEIN"/>
    <property type="match status" value="1"/>
</dbReference>
<dbReference type="InterPro" id="IPR011712">
    <property type="entry name" value="Sig_transdc_His_kin_sub3_dim/P"/>
</dbReference>
<comment type="caution">
    <text evidence="13">The sequence shown here is derived from an EMBL/GenBank/DDBJ whole genome shotgun (WGS) entry which is preliminary data.</text>
</comment>
<gene>
    <name evidence="13" type="ORF">E0F91_09055</name>
</gene>
<dbReference type="PROSITE" id="PS50109">
    <property type="entry name" value="HIS_KIN"/>
    <property type="match status" value="1"/>
</dbReference>
<dbReference type="Pfam" id="PF02518">
    <property type="entry name" value="HATPase_c"/>
    <property type="match status" value="1"/>
</dbReference>
<evidence type="ECO:0000259" key="12">
    <source>
        <dbReference type="PROSITE" id="PS50109"/>
    </source>
</evidence>
<dbReference type="PROSITE" id="PS50005">
    <property type="entry name" value="TPR"/>
    <property type="match status" value="1"/>
</dbReference>
<dbReference type="Gene3D" id="1.20.5.1930">
    <property type="match status" value="1"/>
</dbReference>
<dbReference type="InterPro" id="IPR050482">
    <property type="entry name" value="Sensor_HK_TwoCompSys"/>
</dbReference>
<evidence type="ECO:0000256" key="4">
    <source>
        <dbReference type="ARBA" id="ARBA00022679"/>
    </source>
</evidence>
<evidence type="ECO:0000256" key="5">
    <source>
        <dbReference type="ARBA" id="ARBA00022741"/>
    </source>
</evidence>
<evidence type="ECO:0000256" key="9">
    <source>
        <dbReference type="PROSITE-ProRule" id="PRU00339"/>
    </source>
</evidence>
<keyword evidence="3" id="KW-0597">Phosphoprotein</keyword>
<feature type="domain" description="Histidine kinase" evidence="12">
    <location>
        <begin position="485"/>
        <end position="671"/>
    </location>
</feature>
<keyword evidence="8" id="KW-0902">Two-component regulatory system</keyword>
<evidence type="ECO:0000256" key="7">
    <source>
        <dbReference type="ARBA" id="ARBA00022840"/>
    </source>
</evidence>
<feature type="transmembrane region" description="Helical" evidence="11">
    <location>
        <begin position="423"/>
        <end position="444"/>
    </location>
</feature>
<dbReference type="InterPro" id="IPR036890">
    <property type="entry name" value="HATPase_C_sf"/>
</dbReference>
<feature type="coiled-coil region" evidence="10">
    <location>
        <begin position="509"/>
        <end position="540"/>
    </location>
</feature>
<accession>A0A4R5CXF1</accession>
<keyword evidence="10" id="KW-0175">Coiled coil</keyword>
<dbReference type="EC" id="2.7.13.3" evidence="2"/>
<dbReference type="Gene3D" id="3.30.565.10">
    <property type="entry name" value="Histidine kinase-like ATPase, C-terminal domain"/>
    <property type="match status" value="1"/>
</dbReference>
<reference evidence="13 14" key="1">
    <citation type="submission" date="2019-03" db="EMBL/GenBank/DDBJ databases">
        <title>Flavobacterium LB-D12 sp. nov., isolated from arctic soil.</title>
        <authorList>
            <person name="Chaudhary D.K."/>
        </authorList>
    </citation>
    <scope>NUCLEOTIDE SEQUENCE [LARGE SCALE GENOMIC DNA]</scope>
    <source>
        <strain evidence="13 14">LB-D12</strain>
    </source>
</reference>
<dbReference type="SUPFAM" id="SSF55874">
    <property type="entry name" value="ATPase domain of HSP90 chaperone/DNA topoisomerase II/histidine kinase"/>
    <property type="match status" value="1"/>
</dbReference>
<dbReference type="GO" id="GO:0000155">
    <property type="term" value="F:phosphorelay sensor kinase activity"/>
    <property type="evidence" value="ECO:0007669"/>
    <property type="project" value="InterPro"/>
</dbReference>
<feature type="repeat" description="TPR" evidence="9">
    <location>
        <begin position="240"/>
        <end position="273"/>
    </location>
</feature>
<sequence>MLITKIKLVLIISSFLLFIACQEKKESTAFKNEVTTILRNLDNQKSENKDEEKTLDTLTTHLLKYKNDSVTRNLYFKIANKYYHLNKLDKYLIVTKLIYKLSVKDSDSSHIAKSLFYYGDYYEVKSQVDSAFNYYSQSQKMYKSINDTLNTGRTTLYKAGILYDTGNFTESEVETVFALKKLTKTSSTRLIYECYNLMALSIKETSNDEKAADYFQLALKQLDKLENEGEPKVKVVKSRVSIYNNLGNLYQKLKNYEEAMNLYKKGLQTKDLRTSYPKLYAMLLSNLGYTKMKLGSTKSVEKLLFESLKIQDSLQILPSIVSSKIRIGEYYIIKKDTVKGLNYIKEGFLLSKKIKSNQDIIHSLQLLTENDLKNKTFYSNLYFKVNDSIQTLERKTRNKFARIAFETEQVEENNQILSKRNSVIIIGSAIIIIFLGAFFSLYHLKSKNKELLLIKEQQEANEKIYQLILAQQSETEQARNEERNRIAMELHDGIVNSIFTTRFNLIQLESSSVDKKQELINELEKTEQEIRRVSHDLTQNLLFEDKSLTEILMSLVDSQQNQYNTKFDLSVDKYIDWSDVTGANKIHIYRIIQEAIQNSNKYSHAERCLIMLLKTADKITIRIWDNGIGFNPEKQKDGIGLKNIKDRTKSLGGELKIISNSGDGTTIEIVF</sequence>
<dbReference type="InterPro" id="IPR011990">
    <property type="entry name" value="TPR-like_helical_dom_sf"/>
</dbReference>
<dbReference type="SUPFAM" id="SSF48452">
    <property type="entry name" value="TPR-like"/>
    <property type="match status" value="2"/>
</dbReference>
<dbReference type="OrthoDB" id="977000at2"/>
<keyword evidence="5" id="KW-0547">Nucleotide-binding</keyword>
<comment type="catalytic activity">
    <reaction evidence="1">
        <text>ATP + protein L-histidine = ADP + protein N-phospho-L-histidine.</text>
        <dbReference type="EC" id="2.7.13.3"/>
    </reaction>
</comment>
<evidence type="ECO:0000256" key="8">
    <source>
        <dbReference type="ARBA" id="ARBA00023012"/>
    </source>
</evidence>
<keyword evidence="7" id="KW-0067">ATP-binding</keyword>
<evidence type="ECO:0000256" key="3">
    <source>
        <dbReference type="ARBA" id="ARBA00022553"/>
    </source>
</evidence>
<dbReference type="AlphaFoldDB" id="A0A4R5CXF1"/>
<dbReference type="Proteomes" id="UP000294644">
    <property type="component" value="Unassembled WGS sequence"/>
</dbReference>
<keyword evidence="6" id="KW-0418">Kinase</keyword>
<dbReference type="GO" id="GO:0005524">
    <property type="term" value="F:ATP binding"/>
    <property type="evidence" value="ECO:0007669"/>
    <property type="project" value="UniProtKB-KW"/>
</dbReference>
<organism evidence="13 14">
    <name type="scientific">Flavobacterium sandaracinum</name>
    <dbReference type="NCBI Taxonomy" id="2541733"/>
    <lineage>
        <taxon>Bacteria</taxon>
        <taxon>Pseudomonadati</taxon>
        <taxon>Bacteroidota</taxon>
        <taxon>Flavobacteriia</taxon>
        <taxon>Flavobacteriales</taxon>
        <taxon>Flavobacteriaceae</taxon>
        <taxon>Flavobacterium</taxon>
    </lineage>
</organism>
<evidence type="ECO:0000256" key="10">
    <source>
        <dbReference type="SAM" id="Coils"/>
    </source>
</evidence>
<keyword evidence="11" id="KW-0812">Transmembrane</keyword>
<keyword evidence="9" id="KW-0802">TPR repeat</keyword>
<evidence type="ECO:0000256" key="11">
    <source>
        <dbReference type="SAM" id="Phobius"/>
    </source>
</evidence>
<dbReference type="PANTHER" id="PTHR24421">
    <property type="entry name" value="NITRATE/NITRITE SENSOR PROTEIN NARX-RELATED"/>
    <property type="match status" value="1"/>
</dbReference>
<evidence type="ECO:0000256" key="1">
    <source>
        <dbReference type="ARBA" id="ARBA00000085"/>
    </source>
</evidence>
<dbReference type="PANTHER" id="PTHR24421:SF10">
    <property type="entry name" value="NITRATE_NITRITE SENSOR PROTEIN NARQ"/>
    <property type="match status" value="1"/>
</dbReference>
<dbReference type="GO" id="GO:0016020">
    <property type="term" value="C:membrane"/>
    <property type="evidence" value="ECO:0007669"/>
    <property type="project" value="InterPro"/>
</dbReference>
<name>A0A4R5CXF1_9FLAO</name>
<dbReference type="RefSeq" id="WP_132066167.1">
    <property type="nucleotide sequence ID" value="NZ_SMFN01000009.1"/>
</dbReference>
<dbReference type="SMART" id="SM00028">
    <property type="entry name" value="TPR"/>
    <property type="match status" value="4"/>
</dbReference>
<keyword evidence="11" id="KW-1133">Transmembrane helix</keyword>